<dbReference type="AlphaFoldDB" id="A0A5C5Z8X7"/>
<proteinExistence type="predicted"/>
<evidence type="ECO:0000313" key="1">
    <source>
        <dbReference type="EMBL" id="TWT83650.1"/>
    </source>
</evidence>
<name>A0A5C5Z8X7_9BACT</name>
<dbReference type="EMBL" id="SJPJ01000001">
    <property type="protein sequence ID" value="TWT83650.1"/>
    <property type="molecule type" value="Genomic_DNA"/>
</dbReference>
<accession>A0A5C5Z8X7</accession>
<dbReference type="CDD" id="cd11576">
    <property type="entry name" value="GH99_GH71_like_2"/>
    <property type="match status" value="1"/>
</dbReference>
<dbReference type="Gene3D" id="3.20.20.80">
    <property type="entry name" value="Glycosidases"/>
    <property type="match status" value="1"/>
</dbReference>
<evidence type="ECO:0008006" key="3">
    <source>
        <dbReference type="Google" id="ProtNLM"/>
    </source>
</evidence>
<dbReference type="Proteomes" id="UP000315010">
    <property type="component" value="Unassembled WGS sequence"/>
</dbReference>
<sequence length="491" mass="55779">MLPLRRKKTVAVRVKAFPRQIRGAKQTPCIPTTHLKSLPMTKIFLHHCTLQVLFGLVLATAISCTAISSEACAQPSVGASPNKHSPTSQFTSYQGRIMCGYQGWFRAEGDGSGQGWGHYGAARKFDPAHCTIDIWPDVSEYEKTYPTAFKLDDGTPARVFSSWDASTVDVHFRWMKEYGIDGVFMQRFFDVTRNERSRRRGRIILGNALKSSQKHGRAIATMYDLSGLRPGQDCSSIIEDWKELVDQLKLTNQGADQTYLYHHGKPLVAIWGIGFPDRPYDIRKIGVENLLDFLKNDPEYGGCSIMLGVPTYFRELKSDCTSDPYLHELIEQADIVMPWMVQRFTSLLHNEMQRYDTQIRADIAWCNAKGVDYAPCVYPGFSWFNLSRHEFDGRHPLGQNPRQKGAFYWNLLTTAIEAESKMIYVAMFDEVDEATAIFKCTDHPPPNQPPSKFLTNEGLPSDHFLWLTGKAAETLRGERVVDKNLYQQTDH</sequence>
<gene>
    <name evidence="1" type="ORF">CA13_51170</name>
</gene>
<evidence type="ECO:0000313" key="2">
    <source>
        <dbReference type="Proteomes" id="UP000315010"/>
    </source>
</evidence>
<organism evidence="1 2">
    <name type="scientific">Novipirellula herctigrandis</name>
    <dbReference type="NCBI Taxonomy" id="2527986"/>
    <lineage>
        <taxon>Bacteria</taxon>
        <taxon>Pseudomonadati</taxon>
        <taxon>Planctomycetota</taxon>
        <taxon>Planctomycetia</taxon>
        <taxon>Pirellulales</taxon>
        <taxon>Pirellulaceae</taxon>
        <taxon>Novipirellula</taxon>
    </lineage>
</organism>
<protein>
    <recommendedName>
        <fullName evidence="3">Xylosidase/arabinosidase</fullName>
    </recommendedName>
</protein>
<reference evidence="1 2" key="1">
    <citation type="submission" date="2019-02" db="EMBL/GenBank/DDBJ databases">
        <title>Deep-cultivation of Planctomycetes and their phenomic and genomic characterization uncovers novel biology.</title>
        <authorList>
            <person name="Wiegand S."/>
            <person name="Jogler M."/>
            <person name="Boedeker C."/>
            <person name="Pinto D."/>
            <person name="Vollmers J."/>
            <person name="Rivas-Marin E."/>
            <person name="Kohn T."/>
            <person name="Peeters S.H."/>
            <person name="Heuer A."/>
            <person name="Rast P."/>
            <person name="Oberbeckmann S."/>
            <person name="Bunk B."/>
            <person name="Jeske O."/>
            <person name="Meyerdierks A."/>
            <person name="Storesund J.E."/>
            <person name="Kallscheuer N."/>
            <person name="Luecker S."/>
            <person name="Lage O.M."/>
            <person name="Pohl T."/>
            <person name="Merkel B.J."/>
            <person name="Hornburger P."/>
            <person name="Mueller R.-W."/>
            <person name="Bruemmer F."/>
            <person name="Labrenz M."/>
            <person name="Spormann A.M."/>
            <person name="Op Den Camp H."/>
            <person name="Overmann J."/>
            <person name="Amann R."/>
            <person name="Jetten M.S.M."/>
            <person name="Mascher T."/>
            <person name="Medema M.H."/>
            <person name="Devos D.P."/>
            <person name="Kaster A.-K."/>
            <person name="Ovreas L."/>
            <person name="Rohde M."/>
            <person name="Galperin M.Y."/>
            <person name="Jogler C."/>
        </authorList>
    </citation>
    <scope>NUCLEOTIDE SEQUENCE [LARGE SCALE GENOMIC DNA]</scope>
    <source>
        <strain evidence="1 2">CA13</strain>
    </source>
</reference>
<keyword evidence="2" id="KW-1185">Reference proteome</keyword>
<comment type="caution">
    <text evidence="1">The sequence shown here is derived from an EMBL/GenBank/DDBJ whole genome shotgun (WGS) entry which is preliminary data.</text>
</comment>